<dbReference type="EMBL" id="LXYT01000003">
    <property type="protein sequence ID" value="OLY42925.1"/>
    <property type="molecule type" value="Genomic_DNA"/>
</dbReference>
<dbReference type="InterPro" id="IPR001451">
    <property type="entry name" value="Hexapep"/>
</dbReference>
<proteinExistence type="predicted"/>
<dbReference type="PANTHER" id="PTHR13061">
    <property type="entry name" value="DYNACTIN SUBUNIT P25"/>
    <property type="match status" value="1"/>
</dbReference>
<sequence>MAFYRLDGIDPVIEDTAEIWVAESAEIIGKVTLKPRSSVWFGSVLRGDNEMITIGEGTNIQDMTVVHTDAGIDVSIGKNCTIGHRVILHGCTIGNTTLIGMGAIIMNHAMIGEESIVGAGAVVTQGKQFPSRSLLLGNPARFVRKVSDEEVGNINKSAAHYYANARRFKNSLTHLSLPEQL</sequence>
<dbReference type="InterPro" id="IPR047324">
    <property type="entry name" value="LbH_gamma_CA-like"/>
</dbReference>
<dbReference type="PANTHER" id="PTHR13061:SF29">
    <property type="entry name" value="GAMMA CARBONIC ANHYDRASE-LIKE 1, MITOCHONDRIAL-RELATED"/>
    <property type="match status" value="1"/>
</dbReference>
<dbReference type="InterPro" id="IPR050484">
    <property type="entry name" value="Transf_Hexapept/Carb_Anhydrase"/>
</dbReference>
<gene>
    <name evidence="1" type="ORF">PEB0149_003410</name>
</gene>
<dbReference type="OrthoDB" id="9803036at2"/>
<dbReference type="AlphaFoldDB" id="A0A1R0F7I6"/>
<keyword evidence="1" id="KW-0808">Transferase</keyword>
<dbReference type="GO" id="GO:0016740">
    <property type="term" value="F:transferase activity"/>
    <property type="evidence" value="ECO:0007669"/>
    <property type="project" value="UniProtKB-KW"/>
</dbReference>
<dbReference type="Proteomes" id="UP000187344">
    <property type="component" value="Unassembled WGS sequence"/>
</dbReference>
<dbReference type="Gene3D" id="2.160.10.10">
    <property type="entry name" value="Hexapeptide repeat proteins"/>
    <property type="match status" value="1"/>
</dbReference>
<reference evidence="1 2" key="1">
    <citation type="submission" date="2016-12" db="EMBL/GenBank/DDBJ databases">
        <title>Comparative genomics of Bartonella apis.</title>
        <authorList>
            <person name="Engel P."/>
        </authorList>
    </citation>
    <scope>NUCLEOTIDE SEQUENCE [LARGE SCALE GENOMIC DNA]</scope>
    <source>
        <strain evidence="1 2">PEB0149</strain>
    </source>
</reference>
<evidence type="ECO:0000313" key="2">
    <source>
        <dbReference type="Proteomes" id="UP000187344"/>
    </source>
</evidence>
<accession>A0A1R0F7I6</accession>
<name>A0A1R0F7I6_9HYPH</name>
<dbReference type="RefSeq" id="WP_075870756.1">
    <property type="nucleotide sequence ID" value="NZ_CALYQA010000003.1"/>
</dbReference>
<evidence type="ECO:0000313" key="1">
    <source>
        <dbReference type="EMBL" id="OLY42925.1"/>
    </source>
</evidence>
<dbReference type="SUPFAM" id="SSF51161">
    <property type="entry name" value="Trimeric LpxA-like enzymes"/>
    <property type="match status" value="1"/>
</dbReference>
<dbReference type="Pfam" id="PF00132">
    <property type="entry name" value="Hexapep"/>
    <property type="match status" value="1"/>
</dbReference>
<protein>
    <submittedName>
        <fullName evidence="1">Carbonic anhydrase or acetyltransferase, isoleucine patch superfamily</fullName>
    </submittedName>
</protein>
<comment type="caution">
    <text evidence="1">The sequence shown here is derived from an EMBL/GenBank/DDBJ whole genome shotgun (WGS) entry which is preliminary data.</text>
</comment>
<keyword evidence="2" id="KW-1185">Reference proteome</keyword>
<dbReference type="InterPro" id="IPR011004">
    <property type="entry name" value="Trimer_LpxA-like_sf"/>
</dbReference>
<dbReference type="CDD" id="cd04645">
    <property type="entry name" value="LbH_gamma_CA_like"/>
    <property type="match status" value="1"/>
</dbReference>
<organism evidence="1 2">
    <name type="scientific">Bartonella apis</name>
    <dbReference type="NCBI Taxonomy" id="1686310"/>
    <lineage>
        <taxon>Bacteria</taxon>
        <taxon>Pseudomonadati</taxon>
        <taxon>Pseudomonadota</taxon>
        <taxon>Alphaproteobacteria</taxon>
        <taxon>Hyphomicrobiales</taxon>
        <taxon>Bartonellaceae</taxon>
        <taxon>Bartonella</taxon>
    </lineage>
</organism>